<name>A0A0A8L8S5_9SACH</name>
<evidence type="ECO:0000256" key="1">
    <source>
        <dbReference type="ARBA" id="ARBA00007473"/>
    </source>
</evidence>
<gene>
    <name evidence="4" type="ORF">KLDO_g2785</name>
</gene>
<reference evidence="4 5" key="1">
    <citation type="submission" date="2014-03" db="EMBL/GenBank/DDBJ databases">
        <title>The genome of Kluyveromyces dobzhanskii.</title>
        <authorList>
            <person name="Nystedt B."/>
            <person name="Astrom S."/>
        </authorList>
    </citation>
    <scope>NUCLEOTIDE SEQUENCE [LARGE SCALE GENOMIC DNA]</scope>
    <source>
        <strain evidence="4 5">CBS 2104</strain>
    </source>
</reference>
<evidence type="ECO:0000313" key="5">
    <source>
        <dbReference type="Proteomes" id="UP000031516"/>
    </source>
</evidence>
<proteinExistence type="inferred from homology"/>
<dbReference type="Pfam" id="PF05178">
    <property type="entry name" value="Kri1"/>
    <property type="match status" value="1"/>
</dbReference>
<feature type="region of interest" description="Disordered" evidence="2">
    <location>
        <begin position="183"/>
        <end position="222"/>
    </location>
</feature>
<feature type="compositionally biased region" description="Basic and acidic residues" evidence="2">
    <location>
        <begin position="10"/>
        <end position="60"/>
    </location>
</feature>
<dbReference type="Proteomes" id="UP000031516">
    <property type="component" value="Unassembled WGS sequence"/>
</dbReference>
<dbReference type="PANTHER" id="PTHR14490">
    <property type="entry name" value="ZINC FINGER, ZZ TYPE"/>
    <property type="match status" value="1"/>
</dbReference>
<comment type="similarity">
    <text evidence="1">Belongs to the KRI1 family.</text>
</comment>
<organism evidence="4 5">
    <name type="scientific">Kluyveromyces dobzhanskii CBS 2104</name>
    <dbReference type="NCBI Taxonomy" id="1427455"/>
    <lineage>
        <taxon>Eukaryota</taxon>
        <taxon>Fungi</taxon>
        <taxon>Dikarya</taxon>
        <taxon>Ascomycota</taxon>
        <taxon>Saccharomycotina</taxon>
        <taxon>Saccharomycetes</taxon>
        <taxon>Saccharomycetales</taxon>
        <taxon>Saccharomycetaceae</taxon>
        <taxon>Kluyveromyces</taxon>
    </lineage>
</organism>
<feature type="region of interest" description="Disordered" evidence="2">
    <location>
        <begin position="1"/>
        <end position="85"/>
    </location>
</feature>
<dbReference type="AlphaFoldDB" id="A0A0A8L8S5"/>
<feature type="region of interest" description="Disordered" evidence="2">
    <location>
        <begin position="558"/>
        <end position="590"/>
    </location>
</feature>
<feature type="compositionally biased region" description="Basic residues" evidence="2">
    <location>
        <begin position="581"/>
        <end position="590"/>
    </location>
</feature>
<sequence>MPRKKSAAKKARDATKKQEPVVQKTESKKQSAVDIVGEDKDVSSVKKESKQKKPAEKEVVAEDDNDEDSSSSEDEDDFGELITEEVEEGIQKVLDAIKNNETDKLLNPEVKFFEEPEKAVEKLTRTEKQKPIYLKDYHRMNLLNGNVNDEEEDELEFQTVDGKQSFASQQREERTQLLSEIKNAFNEDEKEDEADDDEGDFLKKKEPKKGKSANEFKLPDPQVDDEKFLDEFVNQQAWIPKKGDRVIDLDRAPDAEEEDDEEFQEAVEDFENAYNFRYEDPRAAEIVSYARTQATLRRSDNTSRRRKRDEEKAAKTKIEEDKQKAVQKKKKEKVNQLTDVLEQVKKEYGADIKKEHVKALTDTLLNGNFEDGKWDEVISTIFNDEFYNQESKPTWEDDDEIMGEFYEGQQDEEQNESDGNDETSDAEEPKKKKSKKEKIQEKRDKKKDKRQLHEMVEKAVDDRKLDLVEQVEEERGRSKEIDSEVRFRYREVSPESFGLTTREIFTADDTDLNEFIGLKKFAPYRPKELTAKDRRKVTKSRRLREWRKKVFNTESGLAGDDLAIPLNDNSGHQSSKEKERLKNKKRKRRD</sequence>
<dbReference type="InterPro" id="IPR018034">
    <property type="entry name" value="Kri1"/>
</dbReference>
<feature type="compositionally biased region" description="Basic and acidic residues" evidence="2">
    <location>
        <begin position="297"/>
        <end position="324"/>
    </location>
</feature>
<dbReference type="InterPro" id="IPR024626">
    <property type="entry name" value="Kri1-like_C"/>
</dbReference>
<evidence type="ECO:0000313" key="4">
    <source>
        <dbReference type="EMBL" id="CDO94522.1"/>
    </source>
</evidence>
<comment type="caution">
    <text evidence="4">The sequence shown here is derived from an EMBL/GenBank/DDBJ whole genome shotgun (WGS) entry which is preliminary data.</text>
</comment>
<feature type="compositionally biased region" description="Acidic residues" evidence="2">
    <location>
        <begin position="409"/>
        <end position="426"/>
    </location>
</feature>
<evidence type="ECO:0000259" key="3">
    <source>
        <dbReference type="Pfam" id="PF12936"/>
    </source>
</evidence>
<feature type="compositionally biased region" description="Acidic residues" evidence="2">
    <location>
        <begin position="186"/>
        <end position="199"/>
    </location>
</feature>
<feature type="region of interest" description="Disordered" evidence="2">
    <location>
        <begin position="388"/>
        <end position="457"/>
    </location>
</feature>
<dbReference type="GO" id="GO:0005730">
    <property type="term" value="C:nucleolus"/>
    <property type="evidence" value="ECO:0007669"/>
    <property type="project" value="TreeGrafter"/>
</dbReference>
<evidence type="ECO:0000256" key="2">
    <source>
        <dbReference type="SAM" id="MobiDB-lite"/>
    </source>
</evidence>
<accession>A0A0A8L8S5</accession>
<feature type="compositionally biased region" description="Basic and acidic residues" evidence="2">
    <location>
        <begin position="212"/>
        <end position="222"/>
    </location>
</feature>
<dbReference type="GO" id="GO:0030686">
    <property type="term" value="C:90S preribosome"/>
    <property type="evidence" value="ECO:0007669"/>
    <property type="project" value="TreeGrafter"/>
</dbReference>
<dbReference type="OrthoDB" id="10252032at2759"/>
<feature type="compositionally biased region" description="Acidic residues" evidence="2">
    <location>
        <begin position="61"/>
        <end position="85"/>
    </location>
</feature>
<feature type="region of interest" description="Disordered" evidence="2">
    <location>
        <begin position="294"/>
        <end position="324"/>
    </location>
</feature>
<dbReference type="EMBL" id="CCBQ010000038">
    <property type="protein sequence ID" value="CDO94522.1"/>
    <property type="molecule type" value="Genomic_DNA"/>
</dbReference>
<dbReference type="GO" id="GO:0000447">
    <property type="term" value="P:endonucleolytic cleavage in ITS1 to separate SSU-rRNA from 5.8S rRNA and LSU-rRNA from tricistronic rRNA transcript (SSU-rRNA, 5.8S rRNA, LSU-rRNA)"/>
    <property type="evidence" value="ECO:0007669"/>
    <property type="project" value="TreeGrafter"/>
</dbReference>
<feature type="domain" description="Kri1-like C-terminal" evidence="3">
    <location>
        <begin position="456"/>
        <end position="550"/>
    </location>
</feature>
<dbReference type="Pfam" id="PF12936">
    <property type="entry name" value="Kri1_C"/>
    <property type="match status" value="1"/>
</dbReference>
<dbReference type="PANTHER" id="PTHR14490:SF5">
    <property type="entry name" value="PROTEIN KRI1 HOMOLOG"/>
    <property type="match status" value="1"/>
</dbReference>
<protein>
    <submittedName>
        <fullName evidence="4">WGS project CCBQ000000000 data, contig 00017</fullName>
    </submittedName>
</protein>
<keyword evidence="5" id="KW-1185">Reference proteome</keyword>